<dbReference type="PANTHER" id="PTHR36442:SF1">
    <property type="entry name" value="CYCLIC-DI-AMP PHOSPHODIESTERASE PGPH"/>
    <property type="match status" value="1"/>
</dbReference>
<feature type="transmembrane region" description="Helical" evidence="1">
    <location>
        <begin position="382"/>
        <end position="400"/>
    </location>
</feature>
<feature type="transmembrane region" description="Helical" evidence="1">
    <location>
        <begin position="25"/>
        <end position="43"/>
    </location>
</feature>
<dbReference type="InterPro" id="IPR011621">
    <property type="entry name" value="Metal-dep_PHydrolase_7TM_intra"/>
</dbReference>
<feature type="transmembrane region" description="Helical" evidence="1">
    <location>
        <begin position="440"/>
        <end position="459"/>
    </location>
</feature>
<evidence type="ECO:0000256" key="1">
    <source>
        <dbReference type="SAM" id="Phobius"/>
    </source>
</evidence>
<evidence type="ECO:0000259" key="2">
    <source>
        <dbReference type="SMART" id="SM00471"/>
    </source>
</evidence>
<dbReference type="RefSeq" id="WP_380703935.1">
    <property type="nucleotide sequence ID" value="NZ_JBHSAP010000009.1"/>
</dbReference>
<sequence length="711" mass="79572">MIDSEQSRDSWRKWIRFPAHWKESGWIRVLLYAGLGFLCYLLLMDHVLPQQYNLTPGSISKETITSPVTKVDQAATEEAREKAADSVGRQYRVDDRLAERQLKRLDGFYADIRRNLSDDSLSDKERISNLKDRLPTNLTGEFYQRLSRVKVDEVTEMRVISREILQDILSEGVRSDELEKQQDRVDRALVTSSLGKNARFVVREITREMIVPNKLYDKERTKKLKEAAMESVDPIPINKGEAIVVAGEILTEEQVRQLEELGFLKNRINPWPHLGLLLLIILMMMMLYLFVRRFQPAVHKDNVKTVMLLAVFLLTMIGMKVVSLGQNLEWSTVGYLAPAALGTMLLTLLLGLPLALWCGVLFSLSAGMFFNAENHLLFDFRYGFVALVSSCAGAYALAGVRNRLSILRAGLIASVASMAAIASLYALVPVDGNGMVLLQSLGFGAASGLFSAVLTIGFLQHIEALFDMLSPLRLLELSNPNHPLLRKLLIQTPGTYHHSIMVGNLAESAAEAVGADGLLARVGSYYHDVGKMKRPQFFIENQMQAENPHDRISPNLSKSIIIAHPRDGVEMLKEYNIPTPILDIAAQHHGTTLLKFFYFKAKEQADGGQVLEADYRYPGPKAQFKEAAIVGIADSVEAAVRSMSRPTPDRVGSMVRKIIRDRLDDGQFDECDLTLKELDLIARSMCETLQGIFHSRIEYPEDAQGKGVKPA</sequence>
<feature type="transmembrane region" description="Helical" evidence="1">
    <location>
        <begin position="407"/>
        <end position="428"/>
    </location>
</feature>
<dbReference type="SUPFAM" id="SSF109604">
    <property type="entry name" value="HD-domain/PDEase-like"/>
    <property type="match status" value="1"/>
</dbReference>
<reference evidence="4" key="1">
    <citation type="journal article" date="2019" name="Int. J. Syst. Evol. Microbiol.">
        <title>The Global Catalogue of Microorganisms (GCM) 10K type strain sequencing project: providing services to taxonomists for standard genome sequencing and annotation.</title>
        <authorList>
            <consortium name="The Broad Institute Genomics Platform"/>
            <consortium name="The Broad Institute Genome Sequencing Center for Infectious Disease"/>
            <person name="Wu L."/>
            <person name="Ma J."/>
        </authorList>
    </citation>
    <scope>NUCLEOTIDE SEQUENCE [LARGE SCALE GENOMIC DNA]</scope>
    <source>
        <strain evidence="4">IBRC-M 10813</strain>
    </source>
</reference>
<dbReference type="InterPro" id="IPR006675">
    <property type="entry name" value="HDIG_dom"/>
</dbReference>
<keyword evidence="1" id="KW-0472">Membrane</keyword>
<dbReference type="CDD" id="cd00077">
    <property type="entry name" value="HDc"/>
    <property type="match status" value="1"/>
</dbReference>
<gene>
    <name evidence="3" type="ORF">ACFOUO_07910</name>
</gene>
<dbReference type="InterPro" id="IPR011624">
    <property type="entry name" value="Metal-dep_PHydrolase_7TM_extra"/>
</dbReference>
<proteinExistence type="predicted"/>
<dbReference type="Gene3D" id="1.10.3210.10">
    <property type="entry name" value="Hypothetical protein af1432"/>
    <property type="match status" value="1"/>
</dbReference>
<feature type="transmembrane region" description="Helical" evidence="1">
    <location>
        <begin position="303"/>
        <end position="323"/>
    </location>
</feature>
<dbReference type="InterPro" id="IPR006674">
    <property type="entry name" value="HD_domain"/>
</dbReference>
<keyword evidence="1" id="KW-1133">Transmembrane helix</keyword>
<dbReference type="Pfam" id="PF01966">
    <property type="entry name" value="HD"/>
    <property type="match status" value="1"/>
</dbReference>
<dbReference type="Pfam" id="PF07698">
    <property type="entry name" value="7TM-7TMR_HD"/>
    <property type="match status" value="1"/>
</dbReference>
<protein>
    <submittedName>
        <fullName evidence="3">HD family phosphohydrolase</fullName>
    </submittedName>
</protein>
<dbReference type="EMBL" id="JBHSAP010000009">
    <property type="protein sequence ID" value="MFC4076732.1"/>
    <property type="molecule type" value="Genomic_DNA"/>
</dbReference>
<feature type="transmembrane region" description="Helical" evidence="1">
    <location>
        <begin position="335"/>
        <end position="362"/>
    </location>
</feature>
<dbReference type="InterPro" id="IPR052722">
    <property type="entry name" value="PgpH_phosphodiesterase"/>
</dbReference>
<accession>A0ABV8JFW3</accession>
<name>A0ABV8JFW3_9BACL</name>
<organism evidence="3 4">
    <name type="scientific">Salinithrix halophila</name>
    <dbReference type="NCBI Taxonomy" id="1485204"/>
    <lineage>
        <taxon>Bacteria</taxon>
        <taxon>Bacillati</taxon>
        <taxon>Bacillota</taxon>
        <taxon>Bacilli</taxon>
        <taxon>Bacillales</taxon>
        <taxon>Thermoactinomycetaceae</taxon>
        <taxon>Salinithrix</taxon>
    </lineage>
</organism>
<dbReference type="SMART" id="SM00471">
    <property type="entry name" value="HDc"/>
    <property type="match status" value="1"/>
</dbReference>
<keyword evidence="1" id="KW-0812">Transmembrane</keyword>
<evidence type="ECO:0000313" key="3">
    <source>
        <dbReference type="EMBL" id="MFC4076732.1"/>
    </source>
</evidence>
<dbReference type="Proteomes" id="UP001595843">
    <property type="component" value="Unassembled WGS sequence"/>
</dbReference>
<dbReference type="NCBIfam" id="TIGR00277">
    <property type="entry name" value="HDIG"/>
    <property type="match status" value="1"/>
</dbReference>
<dbReference type="Pfam" id="PF07697">
    <property type="entry name" value="7TMR-HDED"/>
    <property type="match status" value="1"/>
</dbReference>
<feature type="transmembrane region" description="Helical" evidence="1">
    <location>
        <begin position="274"/>
        <end position="291"/>
    </location>
</feature>
<dbReference type="PANTHER" id="PTHR36442">
    <property type="entry name" value="CYCLIC-DI-AMP PHOSPHODIESTERASE PGPH"/>
    <property type="match status" value="1"/>
</dbReference>
<dbReference type="InterPro" id="IPR003607">
    <property type="entry name" value="HD/PDEase_dom"/>
</dbReference>
<feature type="domain" description="HD/PDEase" evidence="2">
    <location>
        <begin position="491"/>
        <end position="648"/>
    </location>
</feature>
<keyword evidence="4" id="KW-1185">Reference proteome</keyword>
<comment type="caution">
    <text evidence="3">The sequence shown here is derived from an EMBL/GenBank/DDBJ whole genome shotgun (WGS) entry which is preliminary data.</text>
</comment>
<evidence type="ECO:0000313" key="4">
    <source>
        <dbReference type="Proteomes" id="UP001595843"/>
    </source>
</evidence>